<dbReference type="Gene3D" id="2.10.25.10">
    <property type="entry name" value="Laminin"/>
    <property type="match status" value="2"/>
</dbReference>
<dbReference type="RefSeq" id="XP_024506097.1">
    <property type="nucleotide sequence ID" value="XM_024652530.1"/>
</dbReference>
<feature type="domain" description="Fibronectin type-III" evidence="8">
    <location>
        <begin position="1195"/>
        <end position="1302"/>
    </location>
</feature>
<feature type="region of interest" description="Disordered" evidence="4">
    <location>
        <begin position="3858"/>
        <end position="3900"/>
    </location>
</feature>
<dbReference type="WBParaSite" id="SRAE_2000156300.1">
    <property type="protein sequence ID" value="SRAE_2000156300.1"/>
    <property type="gene ID" value="WBGene00261768"/>
</dbReference>
<dbReference type="STRING" id="34506.A0A090LAW1"/>
<dbReference type="InterPro" id="IPR003598">
    <property type="entry name" value="Ig_sub2"/>
</dbReference>
<dbReference type="Proteomes" id="UP000035682">
    <property type="component" value="Unplaced"/>
</dbReference>
<feature type="domain" description="Ig-like" evidence="7">
    <location>
        <begin position="400"/>
        <end position="486"/>
    </location>
</feature>
<evidence type="ECO:0000313" key="9">
    <source>
        <dbReference type="EMBL" id="CEF66897.1"/>
    </source>
</evidence>
<dbReference type="InterPro" id="IPR036179">
    <property type="entry name" value="Ig-like_dom_sf"/>
</dbReference>
<feature type="region of interest" description="Disordered" evidence="4">
    <location>
        <begin position="5528"/>
        <end position="5563"/>
    </location>
</feature>
<reference evidence="9 10" key="1">
    <citation type="submission" date="2014-09" db="EMBL/GenBank/DDBJ databases">
        <authorList>
            <person name="Martin A.A."/>
        </authorList>
    </citation>
    <scope>NUCLEOTIDE SEQUENCE</scope>
    <source>
        <strain evidence="10">ED321</strain>
        <strain evidence="9">ED321 Heterogonic</strain>
    </source>
</reference>
<feature type="region of interest" description="Disordered" evidence="4">
    <location>
        <begin position="4050"/>
        <end position="4085"/>
    </location>
</feature>
<dbReference type="PROSITE" id="PS01187">
    <property type="entry name" value="EGF_CA"/>
    <property type="match status" value="1"/>
</dbReference>
<name>A0A090LAW1_STRRB</name>
<dbReference type="InterPro" id="IPR003961">
    <property type="entry name" value="FN3_dom"/>
</dbReference>
<evidence type="ECO:0000313" key="10">
    <source>
        <dbReference type="Proteomes" id="UP000035682"/>
    </source>
</evidence>
<feature type="domain" description="Fibronectin type-III" evidence="8">
    <location>
        <begin position="490"/>
        <end position="587"/>
    </location>
</feature>
<dbReference type="CDD" id="cd00054">
    <property type="entry name" value="EGF_CA"/>
    <property type="match status" value="1"/>
</dbReference>
<feature type="region of interest" description="Disordered" evidence="4">
    <location>
        <begin position="1597"/>
        <end position="1616"/>
    </location>
</feature>
<feature type="region of interest" description="Disordered" evidence="4">
    <location>
        <begin position="5786"/>
        <end position="5820"/>
    </location>
</feature>
<dbReference type="Pfam" id="PF00041">
    <property type="entry name" value="fn3"/>
    <property type="match status" value="8"/>
</dbReference>
<keyword evidence="3" id="KW-1015">Disulfide bond</keyword>
<feature type="region of interest" description="Disordered" evidence="4">
    <location>
        <begin position="5207"/>
        <end position="5249"/>
    </location>
</feature>
<feature type="domain" description="Fibronectin type-III" evidence="8">
    <location>
        <begin position="1388"/>
        <end position="1484"/>
    </location>
</feature>
<dbReference type="GO" id="GO:0005509">
    <property type="term" value="F:calcium ion binding"/>
    <property type="evidence" value="ECO:0007669"/>
    <property type="project" value="InterPro"/>
</dbReference>
<dbReference type="SMART" id="SM00327">
    <property type="entry name" value="VWA"/>
    <property type="match status" value="4"/>
</dbReference>
<feature type="transmembrane region" description="Helical" evidence="5">
    <location>
        <begin position="31"/>
        <end position="53"/>
    </location>
</feature>
<dbReference type="GO" id="GO:0005576">
    <property type="term" value="C:extracellular region"/>
    <property type="evidence" value="ECO:0007669"/>
    <property type="project" value="UniProtKB-SubCell"/>
</dbReference>
<evidence type="ECO:0000256" key="1">
    <source>
        <dbReference type="ARBA" id="ARBA00004239"/>
    </source>
</evidence>
<feature type="compositionally biased region" description="Basic and acidic residues" evidence="4">
    <location>
        <begin position="5795"/>
        <end position="5805"/>
    </location>
</feature>
<feature type="region of interest" description="Disordered" evidence="4">
    <location>
        <begin position="3803"/>
        <end position="3824"/>
    </location>
</feature>
<evidence type="ECO:0000259" key="6">
    <source>
        <dbReference type="PROSITE" id="PS50234"/>
    </source>
</evidence>
<proteinExistence type="predicted"/>
<feature type="region of interest" description="Disordered" evidence="4">
    <location>
        <begin position="4475"/>
        <end position="4496"/>
    </location>
</feature>
<dbReference type="WormBase" id="SRAE_2000156300">
    <property type="protein sequence ID" value="SRP05161"/>
    <property type="gene ID" value="WBGene00261768"/>
</dbReference>
<feature type="domain" description="Fibronectin type-III" evidence="8">
    <location>
        <begin position="1092"/>
        <end position="1190"/>
    </location>
</feature>
<evidence type="ECO:0000259" key="8">
    <source>
        <dbReference type="PROSITE" id="PS50853"/>
    </source>
</evidence>
<dbReference type="Pfam" id="PF00092">
    <property type="entry name" value="VWA"/>
    <property type="match status" value="5"/>
</dbReference>
<dbReference type="SUPFAM" id="SSF49265">
    <property type="entry name" value="Fibronectin type III"/>
    <property type="match status" value="9"/>
</dbReference>
<dbReference type="OrthoDB" id="10045365at2759"/>
<dbReference type="PANTHER" id="PTHR31460:SF3">
    <property type="entry name" value="MESOCENTIN"/>
    <property type="match status" value="1"/>
</dbReference>
<dbReference type="PROSITE" id="PS50234">
    <property type="entry name" value="VWFA"/>
    <property type="match status" value="4"/>
</dbReference>
<evidence type="ECO:0000256" key="3">
    <source>
        <dbReference type="ARBA" id="ARBA00023157"/>
    </source>
</evidence>
<dbReference type="SMART" id="SM00060">
    <property type="entry name" value="FN3"/>
    <property type="match status" value="11"/>
</dbReference>
<dbReference type="PROSITE" id="PS50853">
    <property type="entry name" value="FN3"/>
    <property type="match status" value="10"/>
</dbReference>
<dbReference type="SMART" id="SM00409">
    <property type="entry name" value="IG"/>
    <property type="match status" value="6"/>
</dbReference>
<feature type="domain" description="Ig-like" evidence="7">
    <location>
        <begin position="778"/>
        <end position="871"/>
    </location>
</feature>
<feature type="region of interest" description="Disordered" evidence="4">
    <location>
        <begin position="2848"/>
        <end position="2884"/>
    </location>
</feature>
<dbReference type="InterPro" id="IPR036465">
    <property type="entry name" value="vWFA_dom_sf"/>
</dbReference>
<feature type="domain" description="Ig-like" evidence="7">
    <location>
        <begin position="988"/>
        <end position="1080"/>
    </location>
</feature>
<dbReference type="Gene3D" id="2.60.40.10">
    <property type="entry name" value="Immunoglobulins"/>
    <property type="match status" value="18"/>
</dbReference>
<feature type="region of interest" description="Disordered" evidence="4">
    <location>
        <begin position="5439"/>
        <end position="5470"/>
    </location>
</feature>
<feature type="domain" description="Fibronectin type-III" evidence="8">
    <location>
        <begin position="1488"/>
        <end position="1592"/>
    </location>
</feature>
<dbReference type="SMART" id="SM00181">
    <property type="entry name" value="EGF"/>
    <property type="match status" value="3"/>
</dbReference>
<feature type="domain" description="VWFA" evidence="6">
    <location>
        <begin position="6286"/>
        <end position="6465"/>
    </location>
</feature>
<feature type="region of interest" description="Disordered" evidence="4">
    <location>
        <begin position="5867"/>
        <end position="5891"/>
    </location>
</feature>
<dbReference type="InterPro" id="IPR000436">
    <property type="entry name" value="Sushi_SCR_CCP_dom"/>
</dbReference>
<comment type="subcellular location">
    <subcellularLocation>
        <location evidence="1">Secreted</location>
        <location evidence="1">Extracellular space</location>
    </subcellularLocation>
</comment>
<dbReference type="InterPro" id="IPR007110">
    <property type="entry name" value="Ig-like_dom"/>
</dbReference>
<dbReference type="CDD" id="cd00033">
    <property type="entry name" value="CCP"/>
    <property type="match status" value="1"/>
</dbReference>
<feature type="region of interest" description="Disordered" evidence="4">
    <location>
        <begin position="4530"/>
        <end position="4572"/>
    </location>
</feature>
<protein>
    <submittedName>
        <fullName evidence="9 11">Down syndrome cell adhesion molecule-like protein 1</fullName>
    </submittedName>
</protein>
<dbReference type="PANTHER" id="PTHR31460">
    <property type="match status" value="1"/>
</dbReference>
<feature type="region of interest" description="Disordered" evidence="4">
    <location>
        <begin position="3502"/>
        <end position="3526"/>
    </location>
</feature>
<keyword evidence="2" id="KW-0677">Repeat</keyword>
<keyword evidence="5" id="KW-1133">Transmembrane helix</keyword>
<dbReference type="CTD" id="36379262"/>
<keyword evidence="5" id="KW-0812">Transmembrane</keyword>
<feature type="domain" description="VWFA" evidence="6">
    <location>
        <begin position="2898"/>
        <end position="3079"/>
    </location>
</feature>
<dbReference type="eggNOG" id="KOG4221">
    <property type="taxonomic scope" value="Eukaryota"/>
</dbReference>
<feature type="compositionally biased region" description="Basic and acidic residues" evidence="4">
    <location>
        <begin position="2590"/>
        <end position="2604"/>
    </location>
</feature>
<feature type="region of interest" description="Disordered" evidence="4">
    <location>
        <begin position="3638"/>
        <end position="3680"/>
    </location>
</feature>
<evidence type="ECO:0000256" key="4">
    <source>
        <dbReference type="SAM" id="MobiDB-lite"/>
    </source>
</evidence>
<dbReference type="InterPro" id="IPR013098">
    <property type="entry name" value="Ig_I-set"/>
</dbReference>
<dbReference type="SUPFAM" id="SSF53300">
    <property type="entry name" value="vWA-like"/>
    <property type="match status" value="5"/>
</dbReference>
<dbReference type="InterPro" id="IPR036116">
    <property type="entry name" value="FN3_sf"/>
</dbReference>
<dbReference type="InterPro" id="IPR013783">
    <property type="entry name" value="Ig-like_fold"/>
</dbReference>
<evidence type="ECO:0000256" key="5">
    <source>
        <dbReference type="SAM" id="Phobius"/>
    </source>
</evidence>
<evidence type="ECO:0000313" key="11">
    <source>
        <dbReference type="WBParaSite" id="SRAE_2000156300.1"/>
    </source>
</evidence>
<feature type="domain" description="Ig-like" evidence="7">
    <location>
        <begin position="1909"/>
        <end position="2003"/>
    </location>
</feature>
<dbReference type="Gene3D" id="3.40.50.410">
    <property type="entry name" value="von Willebrand factor, type A domain"/>
    <property type="match status" value="5"/>
</dbReference>
<feature type="region of interest" description="Disordered" evidence="4">
    <location>
        <begin position="3585"/>
        <end position="3605"/>
    </location>
</feature>
<feature type="region of interest" description="Disordered" evidence="4">
    <location>
        <begin position="3417"/>
        <end position="3453"/>
    </location>
</feature>
<feature type="region of interest" description="Disordered" evidence="4">
    <location>
        <begin position="2575"/>
        <end position="2639"/>
    </location>
</feature>
<feature type="region of interest" description="Disordered" evidence="4">
    <location>
        <begin position="4996"/>
        <end position="5027"/>
    </location>
</feature>
<feature type="domain" description="Fibronectin type-III" evidence="8">
    <location>
        <begin position="676"/>
        <end position="774"/>
    </location>
</feature>
<dbReference type="InterPro" id="IPR003599">
    <property type="entry name" value="Ig_sub"/>
</dbReference>
<dbReference type="OMA" id="GFKGHSD"/>
<feature type="domain" description="Ig-like" evidence="7">
    <location>
        <begin position="1599"/>
        <end position="1676"/>
    </location>
</feature>
<sequence>MVSLDRGRPTFAFPDFGKSYSLIFNVLIHKIINSFFIFNMKFISILLLTLYFVNPISSNDLKIHEPIILAHEGFGEPPTIRHDDIDIWESGVLIHQHNETNPLGTSNINMQQLIQDIRRFKRNTGHIASVHQKFNRKGRPKTDEPEVVDIADIRKSFKNSTKSGTGRCVVSADLSSHYCGNVEVSTPPIIPENAGKCIISQKSGREICYPSYTELDTTCTDYNEYPNSVVQPINIPHATVRVLAYFPLTNLQRLIKQYYRQQGKQMPKNLKLGSSYSGKESFLYAKYECNEGYEMIDEVDVMFCYNRQWVRTPPVCRGLNACADNNGGCSHNCRSLDDNNVECSCSKGMVLDQTGKTCIIPVPEVFCRKLANCHCIPIDSTQYSCDCPNRENCLLRKEAPKIYLEPSGPYEVKPGGSINITCYGVGFDYPKLSWHQVGEENSNIKPISGTIKTQQMLEIKNLYKTTDFICSAENNMGIASKQITITVMGPGFAPIIKKISPSRKSITINWDKPIFTSNPITTYTIYYTDKGKKPLKDWEHIEVNEPNHSVTIPNLKPNTKYHIKMRANDVLGPGKLGNSVAINTLKPAKKPEIKIVEGESISVKPLEPFVITCNVTKSDPTPEIVWINKGRPVNKKQKYITSVLHHAGLYEETSFTCEAENEAGKTQKTVHVYVTGPLKPEKIKGKVQGNNIDVNWKPPLITNGPMQNYEILYTDNPSLPEDQWEKISVGSPDINSFTIPNLKEMTPYTIKMRGINDKGEGVISDPIELTTWLAPRPPKVTLTPSEDIERKPSNDDLEHICKTNGVPKPKIVWYWNNEPIEDGKNDFRIYDISLPDDNEESQSKLISEVTTKSGQVKCHAVNNVGEDEAINNVKILGPGSAPLSITPTPKEDGFDVTWEPPALPNGKITNYILYYTKNPDDDLGDWKQMIIPGDKNNVNVVDQDEETNYYVKMQAVNEDGPGLISEAFEVTTGQKHIPLSVSLKLIDPESYEDEGVPITVDPNQTIKFKCYAEGRPTPTVTYSWLSTNNETDSGSQPEPVRIEPVEGNPHTYVSVEISTYTQTKRVLICQARNPDGSQVSRQIVDVKKPGSPPQNIEVELANDNSAVISWKDPRYTNGDLTAYKLYLTPDPSLPLDQWQVIEISDPIANEKNFARGELEPNTKYYVKISAVNENGEGVISDTEQFETGSGAPLDAPYDILSNVKEDNTLDLSWTGPKFPNGPIEGYNIYFVPENVVPDDSDYKEWTKINVPSHDDHGSIIIDKGQYVFAPNTTYLLRISAINDLNEGPASDPVKFETGTGETAPVITLNPPNNRIEVPPMGSVVVECTATGVYKPVVQWLDKDGNKVSDRVLQISNIIKDESYICIAENNVGKVQEILQISVTGPGTPPNEIVGLPIGDKVANIEWATPDLPNGAITGYVVEYSEIGPDGGPTEWKTINVTGPMEQIKLDNLKPKTDYAVKVQAISNRGPGVISEPIRIKTLPTAPEKPETPEVIVHGNNTVEIKLPKVKDPENPDQLINDYVIKYTKDYPPTDDADWKELTYTAPDGPENLVIPIYGENVDPETKYHVKVIPRGEIDGPPSDIVPFETGDGIVRPSIPSLDVTTDEDGTVKLPPGSDYKVRCTSTGHPEPKILWVDEFGNTLSEGELFSIDDIKSSKKFRCIARNQGGEEETPLNIHVMGPGTAPEDIKLASFRPRTIDVSFMPPEITNGNITVYIVYYTPLDDQDPNKEIGQVPSKPIRDWQTYHVTGDNLNEGEQNAKLTGVDPDTSYAVVVQAGNNDGPGPFSSTQTIRTISRARESAPIDLKVMPFSPYSADVEWKNPESMEEEPIGYELFFVPADKKVESEDDRLLDDWEKMTIDGVGTTTKIEDLLKPDTEYVFKIRAIFPDGPGVFSKACISRTLPLGNPPYITTSHGGYGTDGKTTVFLLPGSSYTVFCNATGDPQPEVKWIRGGEHAIDPSTVKANKEHAEWSLRVYNVTTNAEFVCIAQNSLGSAQWNIDIEVLPQQDPDWQKKFVKPILEDGKVKLEFTDELPEYLKNANEWIVLYTEDNTRPIEEWDSISGKGPLESITIPEMDEGKVYFVIVDNPERGIQTPTFTILTPKPPTDIRVGTNINDETVVSFKPAITGDIPVKEYEIKAVNKDDPSEIYFQTIPSGSDTNVVIDSILPGTEYTFTIRGKLENGEVLESAPVDARTSPAGIDCNCKDNQACQLISDSSGTVRTVCYCIEGFVMSKDGINCETTEEYSSVHQDINVTQEPPTTESPIEVENIEGKEEDMSIYPDHEKEEEKTKTDHNIVTVHETDDEKPSLGEKSKEEPQIPIQRIEEYEDEEGTSIRPTDIYGKEVFEIIGPDGKPLPTSSTGRYVNKLGEEIDLDSENRPLDPEGNLLPTKATNQFIYPATDSQNNILPTDTSGIPVYPIVDEDGQLYPTSSTTGARVDKSGKPIPTNMYGEPQSETGQQLPKNEDGVHVYEVYKSEEEPYSTDSYGKIVYPITAPDGTPLQKNEEGRYIDKDGNEIPLNEEGKPIDEENQVLPTTDKGVFIYPVTDEDKILPQEPKSVDSIVGETFTTSIPVEEEIKVTDKSEDDETTKEKEKMDEIKERPDISQTVEPTTKIDYEDDSKTKERFDETSKIPGKETTIIPTDIFGKEVFEVIGPDGQPLPTSSTGRHINKLGEEIDLDSENRPLDPEGNVLPTDDSGKYIYPATDSQNNILPTDITGKAVYPIVNPEGQLYPTSSTTGARIDDSGKPIPTNIYGEPQTETGQTLPINEEGVHVYEVVKPEEQLYSTDSYGKVVYPITSPDGTPLQKNEDGRYIDKDGNEIPLNEEGKPVDEENQVLPTTDKGIYIYPPLSEDKTLPQEPTEDDSDLSREISPPSDKDETKFEGKDQVCANLLKDSSLFFIFETSRASEPIFEKFRTILVDFFVNKLDIKQEKIGLANYGNAVEVLYDIGNYENTEEIKETLMELHFTGGTADPLLALKSVLDILHESNEQTEKVMILFTMTDITGSVKEKFDSLAHLEELRVVIINMNDFVKDSNQNVKLLHKVCSALKDTVKQVTLFTPLYKDYTTTTVSSYTTSVVVQQPEEIGVVGVTEEKVKSCSLNHAKMDIVFAIADNVMHVTDYGNVINSISNLIKKDLDMAPDVTRVSVINYGKSASIPVSLGGYQEKGEIVHILKNTKQSPNLERPDVNILINAAHQQFATFSNQETAKVIILFTNGEDIYRYSYNMDRLPYPVLVITLDEFMQEVKDKKTRAHFIEEWNQLSSDVIKHFIENECKTKFIDYPYAVSKIKTLPTVLPKEETTVSGIEGQKLPYDENETGDILPTDIYGKIIHKIVDIDGKPLPTSSTGRYVNKLGDEIDLDSQDHPLDPSGRVLPQNPSGEYVYPATDEQGNILPVDIYGRPVYPITDENGQLYPTSPSTKARVDHEGKPIPTSYKTGRPISPSGQQLPTDETGTYIYQKPESEEVYTTNVYGKTVYPITYPDGTPLEKNEDGDYITKDGDIIKTDEDGTPIGPDNQPLKKDDKGNYIFTSDIDQQATELPEISSKPLPTDIYGERVYEVIGPDGEPLPTSSTGKHIDKLGEEIQLDSSRRPLGPDGQVLPTDDEGKYVYPATDSQNNILPTDTSGVPVYPIVDSEGQLYPTSRTTGERVDESGKPIPTSAKTGIPVSETGEPLPTDRSGMFIHETTDGDKMLPTNVYGKKVYPIVNEEGMLLEKDDDGNFIDKEGNVIKTNDEGIPIGPDNQLLEKDDKGNYVFKPEVTPDFIGQTLPTDVYGESVHEVIGPDGEPLPTSTTGRYIDKLGKEIPTDSSKRPLGPDGQVLPTDDEGKYVYPATDSQNNILPTDTSGVPVYPIVDSEGQLYPTSRTTGERVDESGKPIPTSAKTGIPVSETGEPLPTDRSGMFIHETTDADKMLPTNVYGKKVYPIVNEEGMLLEKDDDGNFIDKEGNVIKTNDEGIPIGPNNQLLEKDDKGNYIFDKTKYFSTVPPTSLEGHSLPTDKDEIYDEDQTILPTDIYGKTVYEIIDLDGKPLPTSTTGRYINKLGDEIELDSQDRPLDPDGNVLPTRGTDQFVYPATDKDNNILPTDTSGVPVYPIVNADGQLYPTSETTGARIDETGKPIPTVEITGIPVSESGQALPTEESGVFVYETPTSGEAFTTNAYGKIVYPIVNEDGVLLNKNEDGDFVDENGDTIETTEDGIPLGPDKKPLMKNEKGNYVYTPEIKPDISGGSVHEIIGPDGEPLPTSSTGKYIDKLGEEIQLDSSRRPLGPDGQVLPTDDEGKYVYPATDSQNNILPTDTSGVPVYPIVDSEGQLYPTSRTTGERVDESGKPIPTSAKTGIPVSETGEPLPTDRSGMFIHETTDGDKMLPTNVYGKKVYPIVNKEGMLLEKDDDGNFIDKEGNVIKTNDEGIPIGPDNQLLEKDDKGNYVFKPEVTPDFIGQTLPTDVYGESVHEVIGPDGEPLPTSTTGRYIDKLGKEIPTDSSKRPLGPDGQVLPTNDEGKYVYPATDSQNNILPTDTSGVPVYPIVDSEGQLYPTSRTTGERVDESGKPIPTSAKTGIPVSETGEPLPTDRSGMFIHETTDADKMLPTNVYGKKVYPIVNEEGMLLEKDDDGNFIDKEGNVIKTNDEGIPIGPDNQLLEKDDKGNYIFDKTKYFSTVPSTSLEGHSLPTDKDEIYDEDQTILPTDIYGRTVYEIIDLDGKPLPTSTTGRYINKLGDEIELDSQDRPLDPDGNVLPTRATNQFVYPATDSENNILPTDTSGVPVYPIVNADGQLYPTSETTGARIDETGKPIPTVEITGIPVSESGQTLPTEETGVFVYETSTSGEAFTTNAYGKIVYPIVNEDGVLLPRNEDGDFVDETGNLIKTAEDGTPIGPDNQPLEKDSQGNYIFRPETLLDSSGKVLPTDVYGEKVYEVIGPDGQPLPTSSTGRHINVLGEEIPTDSSNRPLGPDGQLLPTDSTGKYVYPATDSQNNVLPTDTSGIPVYPIVDEDGQLYPTSSTTGARVDKSGQPIPTSENTGIPVDKSGKPLPTEEVGTYVYETTSKKGIIPTNVYGKKVYPIIDEEGMLLEKDKDGNFIDKEGNVIKTNDEGIPIGPDNQLLEKDDKGNYILKEDIVFKTLPTDVYGEKVYEVIGPDGQPLPTSTTGRYIDKLGEEIQLDSRRRPLGPDGQVLPTNDEGKYVYPATDSQNNILPTDTSGVPVYPIVDSEGQLYPTSRTTGERVDESGKPIPTSAKTGIPVSETGEPLPTDRSGMFIHETTDADKMLPTNVYGKKVYPIVNEEGMLLEKDDDGNFIDKEGNVIKTNDEGIPIGPDNQLLEKDDKGNYVYKSEILTHRTESPYLVGQTLPTDVYGDTIYEIIGPDGQPLPTSSTGRHINKLGNEIPLDSKDRPLGPDGQLLPTDSTGKYIYPATDSQNNVLPTDTSGIPVYPIVDEDGQLYPTSSTTGARVDKSGQPIPTSENTGIPVDKSGKPLPTEEIGTYIYEKEDQTILPTDIYGKTVFEIIDLDGKPLPTSTTGRYINKLGDEIELDSQDRPLDPDGNVLPTRGTDQFVYPATDKDNNILPTDTSGVPVYPIVNADGQLYPTSRTTGARIDETGKPIPTVEITGIPVSETGQTLPTEESGVFVYETSTSGEAFTTNAYGKIVYPIVNEEGRFLPKNDDGEYVDEKGDAIRTTDDGIPLGPDGNTLKKDDKGNYIYVPTSSLVNTTQQPIFIISPMGEQLQKDENGNYINSNGEIIKFNEDMKPLDPNDEVLPTSESGSYIYPYVDESGQILPTDLSKKPIYKIIDPEGKPLSQDSDGRYIDDDNKPIPTSSTGIPLRKTGEPLPKDKFGNFIYDASFGGDILPTDKSLQIVDHLGEPLRRDETGTVFIDSKGTPINTDDQGRPLSPDGSVLPTNSLGQYYIEEVKDYDSILKPTTTSSLSKDYNILSYDNTPLKKDPKTDQFFNPIGQLIPINDNFEPLDPNGNILKKNDDGMYIYPAIGPNGEILELSDNGIPIYPVTDIHGDIMPTTSGKLFTDHGGNIIPTSETGIPLGINGLPLPVGDKGYHIMIGPVNRTSSHCYVDSYINLLIIYDASNDIKVLDYRLLKELAKNFLVEHFNLDINRVRVGLLKYGENAEVTISFGDYDNEAQLLLKLGEARRLKGENNLYNALNQAIGEFIIEQNEKVPHVAIIFKNGKSSSDITVPAKQLRENTKTNIYVVSNNGDKNEDLALVGEGNEKRIISVNGWKNTKSTDLGVIADDICKYAPKISKQKEEEDIPWPTRKPSYTVSPIFSKQKICDKIDFGLDFIIVLDASDNVDVNAYEKIKDGLGTFIDEYLDMSPDVVRVGFIQYSDKVNIPISLGHYQDKEEILLVLKDLEKETGIPIALKGFDAARVQLSEHRRKEVPNVILLVTTGKNRGNAIGAAYDLRETYGSQIFALAINPDSDQLNSLKRIVGKEYAHERLLTIDNVDELHGQGLNKISKALCGNIMLKDEIDSTLKSHTTKRSTDNMIDENNIVTKVPSIRTTRSLKPVPLCKDGIIRPFFFSLVIDTTSRSEIKDFKNTMKSLINFFNTKFEATPLMAVTNLITVNSNGVTNKKLELDLESLVHELSKITQSSNDFSSPKLGLAIDEATIEAAKNAISGTTKVMLVISSDGTSSDDPLPSAEYATDDFLHNIVSISLRNPSSDLLTKISGNSPTRVIHLSEWENIEELFTSWTSFAICEAINVKTKDKKKIIPKEDKVSKIKEDKPSRISVVGVTPNSLSVSWICCTNDKQKYIIKYSPDVTIPFKNWQSLNATCKDGFGKQITDLPTDSNYYVCVFTNDKVKNSDIKYNSENCDFVHLDKNTIAPDDFEHSLDNTIPDKCKCRCDNEGEVTAPSPCDLQQYEQTFSPIDTIPQNMKSDDCPCRIKSYRGLCPTGYYYNRGQCYDVNECLQQNGGCSHGCVNTPGDFYCACPHGMTRDPADHKKCISINSSFDRITEMLAQYLHGNAQLATMNGLMNQNGVINKSKPIKYKTIIESEDKSKKITFEWSQMPTMVKKALKWLL</sequence>
<gene>
    <name evidence="9 11 12" type="ORF">SRAE_2000156300</name>
</gene>
<feature type="compositionally biased region" description="Basic and acidic residues" evidence="4">
    <location>
        <begin position="2504"/>
        <end position="2528"/>
    </location>
</feature>
<feature type="region of interest" description="Disordered" evidence="4">
    <location>
        <begin position="2654"/>
        <end position="2713"/>
    </location>
</feature>
<feature type="domain" description="Ig-like" evidence="7">
    <location>
        <begin position="1304"/>
        <end position="1381"/>
    </location>
</feature>
<reference evidence="11" key="2">
    <citation type="submission" date="2020-12" db="UniProtKB">
        <authorList>
            <consortium name="WormBaseParasite"/>
        </authorList>
    </citation>
    <scope>IDENTIFICATION</scope>
</reference>
<feature type="domain" description="Ig-like" evidence="7">
    <location>
        <begin position="591"/>
        <end position="671"/>
    </location>
</feature>
<feature type="region of interest" description="Disordered" evidence="4">
    <location>
        <begin position="4310"/>
        <end position="4352"/>
    </location>
</feature>
<feature type="domain" description="Fibronectin type-III" evidence="8">
    <location>
        <begin position="878"/>
        <end position="975"/>
    </location>
</feature>
<keyword evidence="5" id="KW-0472">Membrane</keyword>
<dbReference type="InterPro" id="IPR053224">
    <property type="entry name" value="Sensory_adhesion_molecule"/>
</dbReference>
<dbReference type="InterPro" id="IPR018097">
    <property type="entry name" value="EGF_Ca-bd_CS"/>
</dbReference>
<dbReference type="EMBL" id="LN609529">
    <property type="protein sequence ID" value="CEF66897.1"/>
    <property type="molecule type" value="Genomic_DNA"/>
</dbReference>
<evidence type="ECO:0000313" key="12">
    <source>
        <dbReference type="WormBase" id="SRAE_2000156300"/>
    </source>
</evidence>
<feature type="region of interest" description="Disordered" evidence="4">
    <location>
        <begin position="2427"/>
        <end position="2466"/>
    </location>
</feature>
<keyword evidence="10" id="KW-1185">Reference proteome</keyword>
<dbReference type="SMART" id="SM00408">
    <property type="entry name" value="IGc2"/>
    <property type="match status" value="5"/>
</dbReference>
<dbReference type="CDD" id="cd01450">
    <property type="entry name" value="vWFA_subfamily_ECM"/>
    <property type="match status" value="2"/>
</dbReference>
<feature type="region of interest" description="Disordered" evidence="4">
    <location>
        <begin position="4187"/>
        <end position="4206"/>
    </location>
</feature>
<feature type="compositionally biased region" description="Polar residues" evidence="4">
    <location>
        <begin position="3444"/>
        <end position="3453"/>
    </location>
</feature>
<dbReference type="SUPFAM" id="SSF57196">
    <property type="entry name" value="EGF/Laminin"/>
    <property type="match status" value="2"/>
</dbReference>
<dbReference type="InterPro" id="IPR001881">
    <property type="entry name" value="EGF-like_Ca-bd_dom"/>
</dbReference>
<feature type="domain" description="Fibronectin type-III" evidence="8">
    <location>
        <begin position="2105"/>
        <end position="2199"/>
    </location>
</feature>
<dbReference type="CDD" id="cd00063">
    <property type="entry name" value="FN3"/>
    <property type="match status" value="10"/>
</dbReference>
<feature type="domain" description="VWFA" evidence="6">
    <location>
        <begin position="6066"/>
        <end position="6241"/>
    </location>
</feature>
<dbReference type="SMART" id="SM00179">
    <property type="entry name" value="EGF_CA"/>
    <property type="match status" value="1"/>
</dbReference>
<dbReference type="InterPro" id="IPR000742">
    <property type="entry name" value="EGF"/>
</dbReference>
<feature type="domain" description="Fibronectin type-III" evidence="8">
    <location>
        <begin position="1685"/>
        <end position="1797"/>
    </location>
</feature>
<feature type="domain" description="VWFA" evidence="6">
    <location>
        <begin position="3108"/>
        <end position="3290"/>
    </location>
</feature>
<dbReference type="PROSITE" id="PS50835">
    <property type="entry name" value="IG_LIKE"/>
    <property type="match status" value="7"/>
</dbReference>
<dbReference type="SUPFAM" id="SSF48726">
    <property type="entry name" value="Immunoglobulin"/>
    <property type="match status" value="5"/>
</dbReference>
<dbReference type="Pfam" id="PF07679">
    <property type="entry name" value="I-set"/>
    <property type="match status" value="1"/>
</dbReference>
<dbReference type="GeneID" id="36379262"/>
<accession>A0A090LAW1</accession>
<organism evidence="9">
    <name type="scientific">Strongyloides ratti</name>
    <name type="common">Parasitic roundworm</name>
    <dbReference type="NCBI Taxonomy" id="34506"/>
    <lineage>
        <taxon>Eukaryota</taxon>
        <taxon>Metazoa</taxon>
        <taxon>Ecdysozoa</taxon>
        <taxon>Nematoda</taxon>
        <taxon>Chromadorea</taxon>
        <taxon>Rhabditida</taxon>
        <taxon>Tylenchina</taxon>
        <taxon>Panagrolaimomorpha</taxon>
        <taxon>Strongyloidoidea</taxon>
        <taxon>Strongyloididae</taxon>
        <taxon>Strongyloides</taxon>
    </lineage>
</organism>
<feature type="compositionally biased region" description="Basic and acidic residues" evidence="4">
    <location>
        <begin position="2613"/>
        <end position="2635"/>
    </location>
</feature>
<feature type="domain" description="Fibronectin type-III" evidence="8">
    <location>
        <begin position="1802"/>
        <end position="1905"/>
    </location>
</feature>
<evidence type="ECO:0000259" key="7">
    <source>
        <dbReference type="PROSITE" id="PS50835"/>
    </source>
</evidence>
<feature type="region of interest" description="Disordered" evidence="4">
    <location>
        <begin position="2493"/>
        <end position="2536"/>
    </location>
</feature>
<dbReference type="InterPro" id="IPR002035">
    <property type="entry name" value="VWF_A"/>
</dbReference>
<evidence type="ECO:0000256" key="2">
    <source>
        <dbReference type="ARBA" id="ARBA00022737"/>
    </source>
</evidence>